<name>A0A095X0F7_9FIRM</name>
<dbReference type="Proteomes" id="UP000029579">
    <property type="component" value="Unassembled WGS sequence"/>
</dbReference>
<protein>
    <submittedName>
        <fullName evidence="2">Uncharacterized protein</fullName>
    </submittedName>
</protein>
<dbReference type="RefSeq" id="WP_037328314.1">
    <property type="nucleotide sequence ID" value="NZ_JRMW01000038.1"/>
</dbReference>
<dbReference type="NCBIfam" id="NF038353">
    <property type="entry name" value="FxLYD_dom"/>
    <property type="match status" value="1"/>
</dbReference>
<organism evidence="2 3">
    <name type="scientific">Anaerococcus lactolyticus S7-1-13</name>
    <dbReference type="NCBI Taxonomy" id="1284686"/>
    <lineage>
        <taxon>Bacteria</taxon>
        <taxon>Bacillati</taxon>
        <taxon>Bacillota</taxon>
        <taxon>Tissierellia</taxon>
        <taxon>Tissierellales</taxon>
        <taxon>Peptoniphilaceae</taxon>
        <taxon>Anaerococcus</taxon>
    </lineage>
</organism>
<sequence length="149" mass="16744">MKKVLIVLLTAEILTACGGKSTTTDNKVKTPAIEEKAEKTEEKAVKPEKKDKDKLKEEAKSKIELTDLVVNDSDITPYITGLIKNKTDKEIEFVELEFAVKDKAGNKIDSAINTTAYLKPGETREFEAISLSFEKEQFIDLEDYEVDIK</sequence>
<accession>A0A095X0F7</accession>
<proteinExistence type="predicted"/>
<evidence type="ECO:0000313" key="2">
    <source>
        <dbReference type="EMBL" id="KGF03560.1"/>
    </source>
</evidence>
<evidence type="ECO:0000256" key="1">
    <source>
        <dbReference type="SAM" id="MobiDB-lite"/>
    </source>
</evidence>
<feature type="region of interest" description="Disordered" evidence="1">
    <location>
        <begin position="19"/>
        <end position="56"/>
    </location>
</feature>
<gene>
    <name evidence="2" type="ORF">HMPREF1630_07080</name>
</gene>
<dbReference type="AlphaFoldDB" id="A0A095X0F7"/>
<reference evidence="2 3" key="1">
    <citation type="submission" date="2014-07" db="EMBL/GenBank/DDBJ databases">
        <authorList>
            <person name="McCorrison J."/>
            <person name="Sanka R."/>
            <person name="Torralba M."/>
            <person name="Gillis M."/>
            <person name="Haft D.H."/>
            <person name="Methe B."/>
            <person name="Sutton G."/>
            <person name="Nelson K.E."/>
        </authorList>
    </citation>
    <scope>NUCLEOTIDE SEQUENCE [LARGE SCALE GENOMIC DNA]</scope>
    <source>
        <strain evidence="2 3">S7-1-13</strain>
    </source>
</reference>
<dbReference type="InterPro" id="IPR047676">
    <property type="entry name" value="FxLYD_dom"/>
</dbReference>
<dbReference type="EMBL" id="JRMW01000038">
    <property type="protein sequence ID" value="KGF03560.1"/>
    <property type="molecule type" value="Genomic_DNA"/>
</dbReference>
<feature type="compositionally biased region" description="Basic and acidic residues" evidence="1">
    <location>
        <begin position="26"/>
        <end position="56"/>
    </location>
</feature>
<comment type="caution">
    <text evidence="2">The sequence shown here is derived from an EMBL/GenBank/DDBJ whole genome shotgun (WGS) entry which is preliminary data.</text>
</comment>
<evidence type="ECO:0000313" key="3">
    <source>
        <dbReference type="Proteomes" id="UP000029579"/>
    </source>
</evidence>